<gene>
    <name evidence="2" type="ORF">SAMN04488121_11544</name>
</gene>
<dbReference type="EMBL" id="FNBN01000015">
    <property type="protein sequence ID" value="SDH59005.1"/>
    <property type="molecule type" value="Genomic_DNA"/>
</dbReference>
<dbReference type="Proteomes" id="UP000199045">
    <property type="component" value="Unassembled WGS sequence"/>
</dbReference>
<dbReference type="AlphaFoldDB" id="A0A1G8DN29"/>
<proteinExistence type="predicted"/>
<evidence type="ECO:0000313" key="2">
    <source>
        <dbReference type="EMBL" id="SDH59005.1"/>
    </source>
</evidence>
<dbReference type="Gene3D" id="2.60.40.1120">
    <property type="entry name" value="Carboxypeptidase-like, regulatory domain"/>
    <property type="match status" value="1"/>
</dbReference>
<evidence type="ECO:0008006" key="4">
    <source>
        <dbReference type="Google" id="ProtNLM"/>
    </source>
</evidence>
<name>A0A1G8DN29_CHIFI</name>
<organism evidence="2 3">
    <name type="scientific">Chitinophaga filiformis</name>
    <name type="common">Myxococcus filiformis</name>
    <name type="synonym">Flexibacter filiformis</name>
    <dbReference type="NCBI Taxonomy" id="104663"/>
    <lineage>
        <taxon>Bacteria</taxon>
        <taxon>Pseudomonadati</taxon>
        <taxon>Bacteroidota</taxon>
        <taxon>Chitinophagia</taxon>
        <taxon>Chitinophagales</taxon>
        <taxon>Chitinophagaceae</taxon>
        <taxon>Chitinophaga</taxon>
    </lineage>
</organism>
<dbReference type="RefSeq" id="WP_089838728.1">
    <property type="nucleotide sequence ID" value="NZ_FNBN01000015.1"/>
</dbReference>
<protein>
    <recommendedName>
        <fullName evidence="4">Carboxypeptidase regulatory-like domain-containing protein</fullName>
    </recommendedName>
</protein>
<feature type="signal peptide" evidence="1">
    <location>
        <begin position="1"/>
        <end position="20"/>
    </location>
</feature>
<feature type="chain" id="PRO_5011735708" description="Carboxypeptidase regulatory-like domain-containing protein" evidence="1">
    <location>
        <begin position="21"/>
        <end position="104"/>
    </location>
</feature>
<dbReference type="GO" id="GO:0030246">
    <property type="term" value="F:carbohydrate binding"/>
    <property type="evidence" value="ECO:0007669"/>
    <property type="project" value="InterPro"/>
</dbReference>
<evidence type="ECO:0000256" key="1">
    <source>
        <dbReference type="SAM" id="SignalP"/>
    </source>
</evidence>
<accession>A0A1G8DN29</accession>
<sequence length="104" mass="10736">MKTTTFGLSALVALVVGAFAFTTFDGGTISGKITPADGASEVWAISGMDTLKAPITDGAFSVQSAKAGSYTVIIDAKDPYKDATLKDVKVEDGKTTDLGEIKLD</sequence>
<reference evidence="2 3" key="1">
    <citation type="submission" date="2016-10" db="EMBL/GenBank/DDBJ databases">
        <authorList>
            <person name="de Groot N.N."/>
        </authorList>
    </citation>
    <scope>NUCLEOTIDE SEQUENCE [LARGE SCALE GENOMIC DNA]</scope>
    <source>
        <strain evidence="2 3">DSM 527</strain>
    </source>
</reference>
<dbReference type="OrthoDB" id="676304at2"/>
<dbReference type="SUPFAM" id="SSF49452">
    <property type="entry name" value="Starch-binding domain-like"/>
    <property type="match status" value="1"/>
</dbReference>
<dbReference type="InterPro" id="IPR013784">
    <property type="entry name" value="Carb-bd-like_fold"/>
</dbReference>
<keyword evidence="1" id="KW-0732">Signal</keyword>
<evidence type="ECO:0000313" key="3">
    <source>
        <dbReference type="Proteomes" id="UP000199045"/>
    </source>
</evidence>